<name>A0A0A0LKG8_CUCSA</name>
<protein>
    <submittedName>
        <fullName evidence="1">Uncharacterized protein</fullName>
    </submittedName>
</protein>
<dbReference type="Gramene" id="KGN61242">
    <property type="protein sequence ID" value="KGN61242"/>
    <property type="gene ID" value="Csa_2G073050"/>
</dbReference>
<proteinExistence type="predicted"/>
<keyword evidence="2" id="KW-1185">Reference proteome</keyword>
<dbReference type="AlphaFoldDB" id="A0A0A0LKG8"/>
<gene>
    <name evidence="1" type="ORF">Csa_2G073050</name>
</gene>
<dbReference type="Proteomes" id="UP000029981">
    <property type="component" value="Chromosome 2"/>
</dbReference>
<organism evidence="1 2">
    <name type="scientific">Cucumis sativus</name>
    <name type="common">Cucumber</name>
    <dbReference type="NCBI Taxonomy" id="3659"/>
    <lineage>
        <taxon>Eukaryota</taxon>
        <taxon>Viridiplantae</taxon>
        <taxon>Streptophyta</taxon>
        <taxon>Embryophyta</taxon>
        <taxon>Tracheophyta</taxon>
        <taxon>Spermatophyta</taxon>
        <taxon>Magnoliopsida</taxon>
        <taxon>eudicotyledons</taxon>
        <taxon>Gunneridae</taxon>
        <taxon>Pentapetalae</taxon>
        <taxon>rosids</taxon>
        <taxon>fabids</taxon>
        <taxon>Cucurbitales</taxon>
        <taxon>Cucurbitaceae</taxon>
        <taxon>Benincaseae</taxon>
        <taxon>Cucumis</taxon>
    </lineage>
</organism>
<reference evidence="1 2" key="3">
    <citation type="journal article" date="2010" name="BMC Genomics">
        <title>Transcriptome sequencing and comparative analysis of cucumber flowers with different sex types.</title>
        <authorList>
            <person name="Guo S."/>
            <person name="Zheng Y."/>
            <person name="Joung J.G."/>
            <person name="Liu S."/>
            <person name="Zhang Z."/>
            <person name="Crasta O.R."/>
            <person name="Sobral B.W."/>
            <person name="Xu Y."/>
            <person name="Huang S."/>
            <person name="Fei Z."/>
        </authorList>
    </citation>
    <scope>NUCLEOTIDE SEQUENCE [LARGE SCALE GENOMIC DNA]</scope>
    <source>
        <strain evidence="2">cv. 9930</strain>
    </source>
</reference>
<reference evidence="1 2" key="2">
    <citation type="journal article" date="2009" name="PLoS ONE">
        <title>An integrated genetic and cytogenetic map of the cucumber genome.</title>
        <authorList>
            <person name="Ren Y."/>
            <person name="Zhang Z."/>
            <person name="Liu J."/>
            <person name="Staub J.E."/>
            <person name="Han Y."/>
            <person name="Cheng Z."/>
            <person name="Li X."/>
            <person name="Lu J."/>
            <person name="Miao H."/>
            <person name="Kang H."/>
            <person name="Xie B."/>
            <person name="Gu X."/>
            <person name="Wang X."/>
            <person name="Du Y."/>
            <person name="Jin W."/>
            <person name="Huang S."/>
        </authorList>
    </citation>
    <scope>NUCLEOTIDE SEQUENCE [LARGE SCALE GENOMIC DNA]</scope>
    <source>
        <strain evidence="2">cv. 9930</strain>
    </source>
</reference>
<accession>A0A0A0LKG8</accession>
<dbReference type="EMBL" id="CM002923">
    <property type="protein sequence ID" value="KGN61242.1"/>
    <property type="molecule type" value="Genomic_DNA"/>
</dbReference>
<evidence type="ECO:0000313" key="2">
    <source>
        <dbReference type="Proteomes" id="UP000029981"/>
    </source>
</evidence>
<reference evidence="1 2" key="1">
    <citation type="journal article" date="2009" name="Nat. Genet.">
        <title>The genome of the cucumber, Cucumis sativus L.</title>
        <authorList>
            <person name="Huang S."/>
            <person name="Li R."/>
            <person name="Zhang Z."/>
            <person name="Li L."/>
            <person name="Gu X."/>
            <person name="Fan W."/>
            <person name="Lucas W.J."/>
            <person name="Wang X."/>
            <person name="Xie B."/>
            <person name="Ni P."/>
            <person name="Ren Y."/>
            <person name="Zhu H."/>
            <person name="Li J."/>
            <person name="Lin K."/>
            <person name="Jin W."/>
            <person name="Fei Z."/>
            <person name="Li G."/>
            <person name="Staub J."/>
            <person name="Kilian A."/>
            <person name="van der Vossen E.A."/>
            <person name="Wu Y."/>
            <person name="Guo J."/>
            <person name="He J."/>
            <person name="Jia Z."/>
            <person name="Ren Y."/>
            <person name="Tian G."/>
            <person name="Lu Y."/>
            <person name="Ruan J."/>
            <person name="Qian W."/>
            <person name="Wang M."/>
            <person name="Huang Q."/>
            <person name="Li B."/>
            <person name="Xuan Z."/>
            <person name="Cao J."/>
            <person name="Asan"/>
            <person name="Wu Z."/>
            <person name="Zhang J."/>
            <person name="Cai Q."/>
            <person name="Bai Y."/>
            <person name="Zhao B."/>
            <person name="Han Y."/>
            <person name="Li Y."/>
            <person name="Li X."/>
            <person name="Wang S."/>
            <person name="Shi Q."/>
            <person name="Liu S."/>
            <person name="Cho W.K."/>
            <person name="Kim J.Y."/>
            <person name="Xu Y."/>
            <person name="Heller-Uszynska K."/>
            <person name="Miao H."/>
            <person name="Cheng Z."/>
            <person name="Zhang S."/>
            <person name="Wu J."/>
            <person name="Yang Y."/>
            <person name="Kang H."/>
            <person name="Li M."/>
            <person name="Liang H."/>
            <person name="Ren X."/>
            <person name="Shi Z."/>
            <person name="Wen M."/>
            <person name="Jian M."/>
            <person name="Yang H."/>
            <person name="Zhang G."/>
            <person name="Yang Z."/>
            <person name="Chen R."/>
            <person name="Liu S."/>
            <person name="Li J."/>
            <person name="Ma L."/>
            <person name="Liu H."/>
            <person name="Zhou Y."/>
            <person name="Zhao J."/>
            <person name="Fang X."/>
            <person name="Li G."/>
            <person name="Fang L."/>
            <person name="Li Y."/>
            <person name="Liu D."/>
            <person name="Zheng H."/>
            <person name="Zhang Y."/>
            <person name="Qin N."/>
            <person name="Li Z."/>
            <person name="Yang G."/>
            <person name="Yang S."/>
            <person name="Bolund L."/>
            <person name="Kristiansen K."/>
            <person name="Zheng H."/>
            <person name="Li S."/>
            <person name="Zhang X."/>
            <person name="Yang H."/>
            <person name="Wang J."/>
            <person name="Sun R."/>
            <person name="Zhang B."/>
            <person name="Jiang S."/>
            <person name="Wang J."/>
            <person name="Du Y."/>
            <person name="Li S."/>
        </authorList>
    </citation>
    <scope>NUCLEOTIDE SEQUENCE [LARGE SCALE GENOMIC DNA]</scope>
    <source>
        <strain evidence="2">cv. 9930</strain>
    </source>
</reference>
<sequence>MWSSKQSARWNNVQFRSTLRYLHAALCSIIPVHEDPQEIATPLSHNDFAVCNEGESSQLSP</sequence>
<reference evidence="1 2" key="4">
    <citation type="journal article" date="2011" name="BMC Genomics">
        <title>RNA-Seq improves annotation of protein-coding genes in the cucumber genome.</title>
        <authorList>
            <person name="Li Z."/>
            <person name="Zhang Z."/>
            <person name="Yan P."/>
            <person name="Huang S."/>
            <person name="Fei Z."/>
            <person name="Lin K."/>
        </authorList>
    </citation>
    <scope>NUCLEOTIDE SEQUENCE [LARGE SCALE GENOMIC DNA]</scope>
    <source>
        <strain evidence="2">cv. 9930</strain>
    </source>
</reference>
<evidence type="ECO:0000313" key="1">
    <source>
        <dbReference type="EMBL" id="KGN61242.1"/>
    </source>
</evidence>